<evidence type="ECO:0000259" key="1">
    <source>
        <dbReference type="PROSITE" id="PS51194"/>
    </source>
</evidence>
<evidence type="ECO:0000313" key="3">
    <source>
        <dbReference type="Proteomes" id="UP000297258"/>
    </source>
</evidence>
<dbReference type="InterPro" id="IPR014001">
    <property type="entry name" value="Helicase_ATP-bd"/>
</dbReference>
<dbReference type="GO" id="GO:0004386">
    <property type="term" value="F:helicase activity"/>
    <property type="evidence" value="ECO:0007669"/>
    <property type="project" value="UniProtKB-KW"/>
</dbReference>
<protein>
    <submittedName>
        <fullName evidence="2">Helicase</fullName>
    </submittedName>
</protein>
<dbReference type="Pfam" id="PF00271">
    <property type="entry name" value="Helicase_C"/>
    <property type="match status" value="1"/>
</dbReference>
<feature type="domain" description="Helicase C-terminal" evidence="1">
    <location>
        <begin position="790"/>
        <end position="983"/>
    </location>
</feature>
<dbReference type="PROSITE" id="PS51194">
    <property type="entry name" value="HELICASE_CTER"/>
    <property type="match status" value="1"/>
</dbReference>
<dbReference type="OrthoDB" id="9814088at2"/>
<dbReference type="Gene3D" id="3.40.50.300">
    <property type="entry name" value="P-loop containing nucleotide triphosphate hydrolases"/>
    <property type="match status" value="2"/>
</dbReference>
<reference evidence="2 3" key="1">
    <citation type="submission" date="2019-03" db="EMBL/GenBank/DDBJ databases">
        <title>Draft genome of Massilia hortus sp. nov., a novel bacterial species of the Oxalobacteraceae family.</title>
        <authorList>
            <person name="Peta V."/>
            <person name="Raths R."/>
            <person name="Bucking H."/>
        </authorList>
    </citation>
    <scope>NUCLEOTIDE SEQUENCE [LARGE SCALE GENOMIC DNA]</scope>
    <source>
        <strain evidence="2 3">ONC3</strain>
    </source>
</reference>
<dbReference type="EMBL" id="SPUM01000047">
    <property type="protein sequence ID" value="TFW32910.1"/>
    <property type="molecule type" value="Genomic_DNA"/>
</dbReference>
<sequence length="1055" mass="118958">MRHGMSSESVMCGLKDFQQRTVNFAYSRMFDAESPALRFLVADEVGLGKTLVAKGLIARTIERLRMAGKKRIDVIYVCSNADIAAQNVTRLQHAGQSAYSAATRLTLLPLRTERLNEHPVNFISFTPGTTFKKGNRSGHKEERQLIYQMLDGVDGIDSRGLLRAMKGKTGDSWETYAKQALKWEIDPDIAEAYRNAVAKDKALMAEIKAVTDIYRDGRRRIDDSVRDACLALTSKLRRKLARTCLRTLQPDLVILDEFQRFGELFDDPTEGSSAELAHGLFNHPSVPRILLLSATPYKMYAAADDSEDHYADFLRTLSFLMPDQPDRLAQLKRDIDEFRAGLLQMRVESDLAPLSPVKQRIEATLKRVMCRTERVATTVRADAMVSERMLLPRLEVRDLADFRMLEMLAQRLKEPDTVEYWKSSPYLLNFMREYTFKNGVRSDLKKRSPQLADLLLHARESAISADDISAYASLDPGNARLRILMEEIAAQGLHRLLWMPSSLPYWQPGGVYEHAGPVSKQLIFSAWNVVPDALAALLSYEVERRIVSEAGVGDVGYGRLSTRFAPRLRLEMKNRRPSGMLNMTLMYPSRALVTLVDPLHWLDQSGGLPTASEVCRKAVQCLAPHIEQCIDRSIQHGAEDKRWYWVALARLEARHAPDSREWCENEWHRARFVGDSDEHGEPEPASSHTAHVQQWLAAWDGDVTGLGRVPKDLLDVLAVLALAGPATCALRSLSRQESIAEFGQLQGPAARIAEGLRSQFNSPRAIALLQKQEDDDAHWRRVLHYCIDGNLQALLDECVHLLAESPGTSQAEVLAEAMVQAMTLRSANIRPEELRATEGGLQFEQFEMGIRTHFAARFGRHEEEEGGSSRKKALQAAFNSPFWPFILVSTSVGQEGLDFHPWCHAVTHWNLPSNPVDMEQREGRVHRYKGYAVRKNVALKYGSAVRADSGRGGDPWSKMFSRAAAARPAGASDLIPYWIYEVEDGARVERRVMALPMSRDEIRYRRLKRSLALYRMVFAQPRQEDLLACLEQSVGDECAAEVAARWRIDLTPDEV</sequence>
<organism evidence="2 3">
    <name type="scientific">Massilia horti</name>
    <dbReference type="NCBI Taxonomy" id="2562153"/>
    <lineage>
        <taxon>Bacteria</taxon>
        <taxon>Pseudomonadati</taxon>
        <taxon>Pseudomonadota</taxon>
        <taxon>Betaproteobacteria</taxon>
        <taxon>Burkholderiales</taxon>
        <taxon>Oxalobacteraceae</taxon>
        <taxon>Telluria group</taxon>
        <taxon>Massilia</taxon>
    </lineage>
</organism>
<keyword evidence="2" id="KW-0067">ATP-binding</keyword>
<dbReference type="Proteomes" id="UP000297258">
    <property type="component" value="Unassembled WGS sequence"/>
</dbReference>
<dbReference type="SUPFAM" id="SSF52540">
    <property type="entry name" value="P-loop containing nucleoside triphosphate hydrolases"/>
    <property type="match status" value="2"/>
</dbReference>
<comment type="caution">
    <text evidence="2">The sequence shown here is derived from an EMBL/GenBank/DDBJ whole genome shotgun (WGS) entry which is preliminary data.</text>
</comment>
<gene>
    <name evidence="2" type="ORF">E4O92_08270</name>
</gene>
<accession>A0A4Y9T1N8</accession>
<dbReference type="AlphaFoldDB" id="A0A4Y9T1N8"/>
<proteinExistence type="predicted"/>
<dbReference type="SMART" id="SM00487">
    <property type="entry name" value="DEXDc"/>
    <property type="match status" value="1"/>
</dbReference>
<evidence type="ECO:0000313" key="2">
    <source>
        <dbReference type="EMBL" id="TFW32910.1"/>
    </source>
</evidence>
<name>A0A4Y9T1N8_9BURK</name>
<keyword evidence="3" id="KW-1185">Reference proteome</keyword>
<dbReference type="InterPro" id="IPR001650">
    <property type="entry name" value="Helicase_C-like"/>
</dbReference>
<keyword evidence="2" id="KW-0547">Nucleotide-binding</keyword>
<keyword evidence="2" id="KW-0347">Helicase</keyword>
<dbReference type="InterPro" id="IPR027417">
    <property type="entry name" value="P-loop_NTPase"/>
</dbReference>
<keyword evidence="2" id="KW-0378">Hydrolase</keyword>